<dbReference type="PANTHER" id="PTHR10353">
    <property type="entry name" value="GLYCOSYL HYDROLASE"/>
    <property type="match status" value="1"/>
</dbReference>
<dbReference type="AlphaFoldDB" id="A0A1Y1HX33"/>
<protein>
    <recommendedName>
        <fullName evidence="3 11">Beta-glucosidase</fullName>
        <ecNumber evidence="3 11">3.2.1.21</ecNumber>
    </recommendedName>
</protein>
<dbReference type="FunFam" id="3.20.20.80:FF:000020">
    <property type="entry name" value="Beta-glucosidase 12"/>
    <property type="match status" value="1"/>
</dbReference>
<evidence type="ECO:0000256" key="9">
    <source>
        <dbReference type="PIRSR" id="PIRSR617736-1"/>
    </source>
</evidence>
<feature type="binding site" evidence="10">
    <location>
        <position position="197"/>
    </location>
    <ligand>
        <name>substrate</name>
    </ligand>
</feature>
<evidence type="ECO:0000256" key="2">
    <source>
        <dbReference type="ARBA" id="ARBA00010838"/>
    </source>
</evidence>
<organism evidence="12 13">
    <name type="scientific">Klebsormidium nitens</name>
    <name type="common">Green alga</name>
    <name type="synonym">Ulothrix nitens</name>
    <dbReference type="NCBI Taxonomy" id="105231"/>
    <lineage>
        <taxon>Eukaryota</taxon>
        <taxon>Viridiplantae</taxon>
        <taxon>Streptophyta</taxon>
        <taxon>Klebsormidiophyceae</taxon>
        <taxon>Klebsormidiales</taxon>
        <taxon>Klebsormidiaceae</taxon>
        <taxon>Klebsormidium</taxon>
    </lineage>
</organism>
<feature type="binding site" evidence="10">
    <location>
        <position position="51"/>
    </location>
    <ligand>
        <name>substrate</name>
    </ligand>
</feature>
<evidence type="ECO:0000313" key="13">
    <source>
        <dbReference type="Proteomes" id="UP000054558"/>
    </source>
</evidence>
<dbReference type="Gene3D" id="3.20.20.80">
    <property type="entry name" value="Glycosidases"/>
    <property type="match status" value="1"/>
</dbReference>
<keyword evidence="6" id="KW-0119">Carbohydrate metabolism</keyword>
<comment type="catalytic activity">
    <reaction evidence="1 11">
        <text>Hydrolysis of terminal, non-reducing beta-D-glucosyl residues with release of beta-D-glucose.</text>
        <dbReference type="EC" id="3.2.1.21"/>
    </reaction>
</comment>
<dbReference type="PANTHER" id="PTHR10353:SF36">
    <property type="entry name" value="LP05116P"/>
    <property type="match status" value="1"/>
</dbReference>
<evidence type="ECO:0000256" key="1">
    <source>
        <dbReference type="ARBA" id="ARBA00000448"/>
    </source>
</evidence>
<feature type="active site" description="Proton donor" evidence="9">
    <location>
        <position position="198"/>
    </location>
</feature>
<evidence type="ECO:0000256" key="5">
    <source>
        <dbReference type="ARBA" id="ARBA00023001"/>
    </source>
</evidence>
<keyword evidence="5" id="KW-0136">Cellulose degradation</keyword>
<keyword evidence="4 11" id="KW-0378">Hydrolase</keyword>
<dbReference type="SUPFAM" id="SSF51445">
    <property type="entry name" value="(Trans)glycosidases"/>
    <property type="match status" value="1"/>
</dbReference>
<evidence type="ECO:0000256" key="4">
    <source>
        <dbReference type="ARBA" id="ARBA00022801"/>
    </source>
</evidence>
<dbReference type="InterPro" id="IPR033132">
    <property type="entry name" value="GH_1_N_CS"/>
</dbReference>
<dbReference type="InterPro" id="IPR017853">
    <property type="entry name" value="GH"/>
</dbReference>
<evidence type="ECO:0000256" key="11">
    <source>
        <dbReference type="RuleBase" id="RU361175"/>
    </source>
</evidence>
<evidence type="ECO:0000256" key="10">
    <source>
        <dbReference type="PIRSR" id="PIRSR617736-2"/>
    </source>
</evidence>
<evidence type="ECO:0000256" key="7">
    <source>
        <dbReference type="ARBA" id="ARBA00023295"/>
    </source>
</evidence>
<keyword evidence="7 11" id="KW-0326">Glycosidase</keyword>
<name>A0A1Y1HX33_KLENI</name>
<feature type="binding site" evidence="10">
    <location>
        <position position="152"/>
    </location>
    <ligand>
        <name>substrate</name>
    </ligand>
</feature>
<evidence type="ECO:0000313" key="12">
    <source>
        <dbReference type="EMBL" id="GAQ83224.1"/>
    </source>
</evidence>
<dbReference type="Pfam" id="PF00232">
    <property type="entry name" value="Glyco_hydro_1"/>
    <property type="match status" value="1"/>
</dbReference>
<comment type="similarity">
    <text evidence="2 11">Belongs to the glycosyl hydrolase 1 family.</text>
</comment>
<dbReference type="InterPro" id="IPR001360">
    <property type="entry name" value="Glyco_hydro_1"/>
</dbReference>
<gene>
    <name evidence="12" type="ORF">KFL_001400080</name>
</gene>
<evidence type="ECO:0000256" key="6">
    <source>
        <dbReference type="ARBA" id="ARBA00023277"/>
    </source>
</evidence>
<dbReference type="STRING" id="105231.A0A1Y1HX33"/>
<feature type="binding site" evidence="10">
    <location>
        <begin position="467"/>
        <end position="468"/>
    </location>
    <ligand>
        <name>substrate</name>
    </ligand>
</feature>
<sequence length="505" mass="57005">MAGIASIGHKQGSPDANDAALQSWLCQEGSPIRHDMFPQDFAFGAATAAYQVEGAWNKGGRGPSIWDTFSHEPKRILGGDTGDIACDHYNRFKEDVQLIKSMGMGWYRFSISWSRVLPTGRGTVNTEGVAFYNELIDELLRQGVRPFVTLYHWDFPQALETEYGGWLNEQAVLDFREYARVCFREFGDRVKHWLTFNEPMTFSNLGWGEGIMAPGRSSDRSRSPEGNSATEPYLVSHNVLKAHAAAVEVYRQDFKGTQNGSIGITLDSDWSEPSTSAPEDVEAAQRRLEFTFGWFADPVFRGDYPASMRRNLGSRLPSFSPAESASLRGSVDFIGVNHYTSRWVGNGSPPESPETSSFYRDAWVDVTAFKDGAAIGPRGASEWLYIVPWGLEKLLVWISERYGAPPIYITENGVDELNDPALPLEAALHDPTRVKYYQDYLHSVLRAISRGVDVRGYMAWSLLDNFEWMMGYSRRFGLHFVDYKNDLKRYPKSSAKWWTSFLNTT</sequence>
<dbReference type="EC" id="3.2.1.21" evidence="3 11"/>
<accession>A0A1Y1HX33</accession>
<feature type="binding site" evidence="10">
    <location>
        <position position="339"/>
    </location>
    <ligand>
        <name>substrate</name>
    </ligand>
</feature>
<dbReference type="NCBIfam" id="TIGR03356">
    <property type="entry name" value="BGL"/>
    <property type="match status" value="1"/>
</dbReference>
<dbReference type="EMBL" id="DF237089">
    <property type="protein sequence ID" value="GAQ83224.1"/>
    <property type="molecule type" value="Genomic_DNA"/>
</dbReference>
<feature type="active site" description="Nucleophile" evidence="9">
    <location>
        <position position="411"/>
    </location>
</feature>
<dbReference type="GO" id="GO:0008422">
    <property type="term" value="F:beta-glucosidase activity"/>
    <property type="evidence" value="ECO:0000318"/>
    <property type="project" value="GO_Central"/>
</dbReference>
<dbReference type="OMA" id="IGYCAWS"/>
<feature type="binding site" evidence="10">
    <location>
        <position position="460"/>
    </location>
    <ligand>
        <name>substrate</name>
    </ligand>
</feature>
<dbReference type="OrthoDB" id="65569at2759"/>
<proteinExistence type="inferred from homology"/>
<reference evidence="12 13" key="1">
    <citation type="journal article" date="2014" name="Nat. Commun.">
        <title>Klebsormidium flaccidum genome reveals primary factors for plant terrestrial adaptation.</title>
        <authorList>
            <person name="Hori K."/>
            <person name="Maruyama F."/>
            <person name="Fujisawa T."/>
            <person name="Togashi T."/>
            <person name="Yamamoto N."/>
            <person name="Seo M."/>
            <person name="Sato S."/>
            <person name="Yamada T."/>
            <person name="Mori H."/>
            <person name="Tajima N."/>
            <person name="Moriyama T."/>
            <person name="Ikeuchi M."/>
            <person name="Watanabe M."/>
            <person name="Wada H."/>
            <person name="Kobayashi K."/>
            <person name="Saito M."/>
            <person name="Masuda T."/>
            <person name="Sasaki-Sekimoto Y."/>
            <person name="Mashiguchi K."/>
            <person name="Awai K."/>
            <person name="Shimojima M."/>
            <person name="Masuda S."/>
            <person name="Iwai M."/>
            <person name="Nobusawa T."/>
            <person name="Narise T."/>
            <person name="Kondo S."/>
            <person name="Saito H."/>
            <person name="Sato R."/>
            <person name="Murakawa M."/>
            <person name="Ihara Y."/>
            <person name="Oshima-Yamada Y."/>
            <person name="Ohtaka K."/>
            <person name="Satoh M."/>
            <person name="Sonobe K."/>
            <person name="Ishii M."/>
            <person name="Ohtani R."/>
            <person name="Kanamori-Sato M."/>
            <person name="Honoki R."/>
            <person name="Miyazaki D."/>
            <person name="Mochizuki H."/>
            <person name="Umetsu J."/>
            <person name="Higashi K."/>
            <person name="Shibata D."/>
            <person name="Kamiya Y."/>
            <person name="Sato N."/>
            <person name="Nakamura Y."/>
            <person name="Tabata S."/>
            <person name="Ida S."/>
            <person name="Kurokawa K."/>
            <person name="Ohta H."/>
        </authorList>
    </citation>
    <scope>NUCLEOTIDE SEQUENCE [LARGE SCALE GENOMIC DNA]</scope>
    <source>
        <strain evidence="12 13">NIES-2285</strain>
    </source>
</reference>
<keyword evidence="13" id="KW-1185">Reference proteome</keyword>
<evidence type="ECO:0000256" key="3">
    <source>
        <dbReference type="ARBA" id="ARBA00012744"/>
    </source>
</evidence>
<dbReference type="Proteomes" id="UP000054558">
    <property type="component" value="Unassembled WGS sequence"/>
</dbReference>
<dbReference type="PRINTS" id="PR00131">
    <property type="entry name" value="GLHYDRLASE1"/>
</dbReference>
<dbReference type="InterPro" id="IPR017736">
    <property type="entry name" value="Glyco_hydro_1_beta-glucosidase"/>
</dbReference>
<evidence type="ECO:0000256" key="8">
    <source>
        <dbReference type="ARBA" id="ARBA00023326"/>
    </source>
</evidence>
<keyword evidence="8" id="KW-0624">Polysaccharide degradation</keyword>
<dbReference type="GO" id="GO:0030245">
    <property type="term" value="P:cellulose catabolic process"/>
    <property type="evidence" value="ECO:0007669"/>
    <property type="project" value="UniProtKB-KW"/>
</dbReference>
<dbReference type="PROSITE" id="PS00653">
    <property type="entry name" value="GLYCOSYL_HYDROL_F1_2"/>
    <property type="match status" value="1"/>
</dbReference>